<sequence>DSEGLTLANAADLKVVQTVTDADGDQDTASINLGANVFFIEDDGPTAGTPGTPLTFYLDESVGSDPDGPGMAAAGTTTVTKDLGTLFTGEGYGTDNAGSTSYSLALSNGGVGSGLFALAASGGKGSEILLYQTSATTISGKVGSDTYFTITVENNAASVDFGKVTFAFGAGYDNIWHGSTASDDDAAGLSIASGETLALRQTVTDADGDSAYADMQLGANVFFIEDDGPEIDLSTIATWDATLNPTHFVANMVNATLADDFSFSGVTDDPYAWSIMDAPGDENNSPADGDGLTWRYADVDGVAGTGLNEIVGSLDGVDLYSLYIDDNGSGTATYHFKLLSAVPGGTLDLDVNDIKAGGPDTNYIDVGALNSTDYVRISGFYDSDSSGTIDLGTEGAPINESNLNVGVYNGNLDANEALSFSLFDSGDAIQDITGISIGTKTAQGFSYSWKAYLDGSEVYSGSGSIGKDGTIVIDQGAGNFFDTVVLFNEDGNAVKIGLSDIEILFSPPDYLLDFDARLTDADGDYEDFGFLIGVDGDGSGGIASPIMAAFTPPDDLSLLSAPLIA</sequence>
<feature type="domain" description="DUF5801" evidence="1">
    <location>
        <begin position="59"/>
        <end position="218"/>
    </location>
</feature>
<evidence type="ECO:0000259" key="1">
    <source>
        <dbReference type="Pfam" id="PF19116"/>
    </source>
</evidence>
<feature type="non-terminal residue" evidence="2">
    <location>
        <position position="1"/>
    </location>
</feature>
<dbReference type="InterPro" id="IPR043824">
    <property type="entry name" value="DUF5801"/>
</dbReference>
<protein>
    <submittedName>
        <fullName evidence="2">DUF5801 domain-containing protein</fullName>
    </submittedName>
</protein>
<gene>
    <name evidence="2" type="ORF">NZK81_19435</name>
</gene>
<name>A0ABT2IA74_9SPHN</name>
<organism evidence="2 3">
    <name type="scientific">Novosphingobium mangrovi</name>
    <name type="common">ex Huang et al. 2023</name>
    <dbReference type="NCBI Taxonomy" id="2976432"/>
    <lineage>
        <taxon>Bacteria</taxon>
        <taxon>Pseudomonadati</taxon>
        <taxon>Pseudomonadota</taxon>
        <taxon>Alphaproteobacteria</taxon>
        <taxon>Sphingomonadales</taxon>
        <taxon>Sphingomonadaceae</taxon>
        <taxon>Novosphingobium</taxon>
    </lineage>
</organism>
<dbReference type="Proteomes" id="UP001165583">
    <property type="component" value="Unassembled WGS sequence"/>
</dbReference>
<accession>A0ABT2IA74</accession>
<reference evidence="2" key="1">
    <citation type="submission" date="2022-09" db="EMBL/GenBank/DDBJ databases">
        <title>Novosphingobium sp. Nov., a polycyclic aromatic hydrocarbon-degrading bacterium isolated form mangrove sediments in HongKong.</title>
        <authorList>
            <person name="Hu Z."/>
        </authorList>
    </citation>
    <scope>NUCLEOTIDE SEQUENCE</scope>
    <source>
        <strain evidence="2">HK4-1</strain>
    </source>
</reference>
<comment type="caution">
    <text evidence="2">The sequence shown here is derived from an EMBL/GenBank/DDBJ whole genome shotgun (WGS) entry which is preliminary data.</text>
</comment>
<evidence type="ECO:0000313" key="3">
    <source>
        <dbReference type="Proteomes" id="UP001165583"/>
    </source>
</evidence>
<dbReference type="Pfam" id="PF19116">
    <property type="entry name" value="DUF5801"/>
    <property type="match status" value="1"/>
</dbReference>
<proteinExistence type="predicted"/>
<keyword evidence="3" id="KW-1185">Reference proteome</keyword>
<dbReference type="EMBL" id="JANZXA010000018">
    <property type="protein sequence ID" value="MCT2401730.1"/>
    <property type="molecule type" value="Genomic_DNA"/>
</dbReference>
<evidence type="ECO:0000313" key="2">
    <source>
        <dbReference type="EMBL" id="MCT2401730.1"/>
    </source>
</evidence>
<dbReference type="RefSeq" id="WP_260047751.1">
    <property type="nucleotide sequence ID" value="NZ_JANZXA010000018.1"/>
</dbReference>